<feature type="region of interest" description="Disordered" evidence="6">
    <location>
        <begin position="35"/>
        <end position="84"/>
    </location>
</feature>
<evidence type="ECO:0000256" key="4">
    <source>
        <dbReference type="ARBA" id="ARBA00022679"/>
    </source>
</evidence>
<dbReference type="InterPro" id="IPR011989">
    <property type="entry name" value="ARM-like"/>
</dbReference>
<dbReference type="SMART" id="SM00678">
    <property type="entry name" value="WWE"/>
    <property type="match status" value="1"/>
</dbReference>
<feature type="region of interest" description="Disordered" evidence="6">
    <location>
        <begin position="98"/>
        <end position="117"/>
    </location>
</feature>
<dbReference type="Pfam" id="PF22566">
    <property type="entry name" value="UBA_8"/>
    <property type="match status" value="1"/>
</dbReference>
<feature type="compositionally biased region" description="Low complexity" evidence="6">
    <location>
        <begin position="1044"/>
        <end position="1080"/>
    </location>
</feature>
<feature type="region of interest" description="Disordered" evidence="6">
    <location>
        <begin position="1044"/>
        <end position="1123"/>
    </location>
</feature>
<dbReference type="InterPro" id="IPR001012">
    <property type="entry name" value="UBX_dom"/>
</dbReference>
<dbReference type="Pfam" id="PF13899">
    <property type="entry name" value="Thioredoxin_7"/>
    <property type="match status" value="1"/>
</dbReference>
<evidence type="ECO:0000256" key="1">
    <source>
        <dbReference type="ARBA" id="ARBA00000885"/>
    </source>
</evidence>
<dbReference type="OrthoDB" id="271273at2759"/>
<feature type="region of interest" description="Disordered" evidence="6">
    <location>
        <begin position="1"/>
        <end position="22"/>
    </location>
</feature>
<dbReference type="GO" id="GO:0016607">
    <property type="term" value="C:nuclear speck"/>
    <property type="evidence" value="ECO:0007669"/>
    <property type="project" value="TreeGrafter"/>
</dbReference>
<evidence type="ECO:0000256" key="3">
    <source>
        <dbReference type="ARBA" id="ARBA00022553"/>
    </source>
</evidence>
<feature type="compositionally biased region" description="Polar residues" evidence="6">
    <location>
        <begin position="357"/>
        <end position="368"/>
    </location>
</feature>
<dbReference type="Gene3D" id="1.25.10.10">
    <property type="entry name" value="Leucine-rich Repeat Variant"/>
    <property type="match status" value="1"/>
</dbReference>
<dbReference type="Proteomes" id="UP000515146">
    <property type="component" value="Unplaced"/>
</dbReference>
<dbReference type="GO" id="GO:0061630">
    <property type="term" value="F:ubiquitin protein ligase activity"/>
    <property type="evidence" value="ECO:0007669"/>
    <property type="project" value="UniProtKB-UniRule"/>
</dbReference>
<dbReference type="GO" id="GO:0043130">
    <property type="term" value="F:ubiquitin binding"/>
    <property type="evidence" value="ECO:0007669"/>
    <property type="project" value="UniProtKB-ARBA"/>
</dbReference>
<feature type="compositionally biased region" description="Polar residues" evidence="6">
    <location>
        <begin position="1814"/>
        <end position="1832"/>
    </location>
</feature>
<dbReference type="SUPFAM" id="SSF46934">
    <property type="entry name" value="UBA-like"/>
    <property type="match status" value="1"/>
</dbReference>
<dbReference type="EC" id="2.3.2.26" evidence="5"/>
<feature type="compositionally biased region" description="Polar residues" evidence="6">
    <location>
        <begin position="273"/>
        <end position="315"/>
    </location>
</feature>
<dbReference type="SMART" id="SM00594">
    <property type="entry name" value="UAS"/>
    <property type="match status" value="1"/>
</dbReference>
<feature type="compositionally biased region" description="Low complexity" evidence="6">
    <location>
        <begin position="232"/>
        <end position="242"/>
    </location>
</feature>
<dbReference type="PROSITE" id="PS50918">
    <property type="entry name" value="WWE"/>
    <property type="match status" value="1"/>
</dbReference>
<evidence type="ECO:0000313" key="10">
    <source>
        <dbReference type="RefSeq" id="XP_027201822.1"/>
    </source>
</evidence>
<dbReference type="RefSeq" id="XP_027201822.1">
    <property type="nucleotide sequence ID" value="XM_027346021.1"/>
</dbReference>
<dbReference type="Pfam" id="PF25579">
    <property type="entry name" value="TPR_TRIP12_N"/>
    <property type="match status" value="1"/>
</dbReference>
<dbReference type="InterPro" id="IPR037197">
    <property type="entry name" value="WWE_dom_sf"/>
</dbReference>
<reference evidence="10" key="1">
    <citation type="submission" date="2025-08" db="UniProtKB">
        <authorList>
            <consortium name="RefSeq"/>
        </authorList>
    </citation>
    <scope>IDENTIFICATION</scope>
    <source>
        <strain evidence="10">Airmid</strain>
    </source>
</reference>
<feature type="compositionally biased region" description="Low complexity" evidence="6">
    <location>
        <begin position="41"/>
        <end position="79"/>
    </location>
</feature>
<feature type="compositionally biased region" description="Basic and acidic residues" evidence="6">
    <location>
        <begin position="1"/>
        <end position="14"/>
    </location>
</feature>
<evidence type="ECO:0000256" key="2">
    <source>
        <dbReference type="ARBA" id="ARBA00004906"/>
    </source>
</evidence>
<dbReference type="InterPro" id="IPR006577">
    <property type="entry name" value="UAS"/>
</dbReference>
<feature type="domain" description="WWE" evidence="8">
    <location>
        <begin position="743"/>
        <end position="820"/>
    </location>
</feature>
<feature type="compositionally biased region" description="Basic and acidic residues" evidence="6">
    <location>
        <begin position="1851"/>
        <end position="1882"/>
    </location>
</feature>
<feature type="compositionally biased region" description="Low complexity" evidence="6">
    <location>
        <begin position="1107"/>
        <end position="1121"/>
    </location>
</feature>
<dbReference type="SMART" id="SM00166">
    <property type="entry name" value="UBX"/>
    <property type="match status" value="1"/>
</dbReference>
<dbReference type="SUPFAM" id="SSF54236">
    <property type="entry name" value="Ubiquitin-like"/>
    <property type="match status" value="1"/>
</dbReference>
<evidence type="ECO:0000259" key="8">
    <source>
        <dbReference type="PROSITE" id="PS50918"/>
    </source>
</evidence>
<feature type="region of interest" description="Disordered" evidence="6">
    <location>
        <begin position="1806"/>
        <end position="1838"/>
    </location>
</feature>
<accession>A0A6P6Y8X5</accession>
<gene>
    <name evidence="10" type="primary">LOC113795797</name>
</gene>
<name>A0A6P6Y8X5_DERPT</name>
<feature type="compositionally biased region" description="Low complexity" evidence="6">
    <location>
        <begin position="323"/>
        <end position="356"/>
    </location>
</feature>
<feature type="domain" description="UBX" evidence="7">
    <location>
        <begin position="1889"/>
        <end position="1966"/>
    </location>
</feature>
<dbReference type="InterPro" id="IPR004170">
    <property type="entry name" value="WWE_dom"/>
</dbReference>
<dbReference type="GO" id="GO:0006974">
    <property type="term" value="P:DNA damage response"/>
    <property type="evidence" value="ECO:0007669"/>
    <property type="project" value="TreeGrafter"/>
</dbReference>
<sequence length="1970" mass="221399">MADKLLNKTPKKDQGTINNNTSNNNILKKIVETSVKKRSLKSSSSKSISSSSTATKSNIVSSSKESNTNSKNNNKSRSSPILTRSRSRNISDICCFPSSSSTSTSSITTPTTSTSNSDNSIVVIAAPASSSVNKRSTSIVDTRENNCAINRITATNNKRKSLEQQNNIISSIDNNTNIKTLVVSKKKQRKVIQFHYNTVVSEDLSRPTTRKQQRVQENNLQLKTEEKTIEDSSSTQQQSSSSGIQNNRVSKKRTTIEAKVLSSKKKPKTSSTNNLISGSDSNNNLKKLSIGTTSNHYESATTSGKRRTPPNSSIINRIVMEQNGSNFSSNNNNNNHHSTANNSSTNNGNANVNESNTTAAHQLNPPGTSAILNTYAMTSSNDNDNEDSDMNRLQTILESRALQQHFLGIPRMQNLFYRSFSSSSNTKAQQLLNGLNSAANDSEKLHYVLEMCQILLMGNEDTLVGFPIKAVVPTLINLLSMEHNFEIMHHACRALTYMMESLPRSSVAVLDAIPVFLEKLQVIQCMDVAEQSLSALEMLSRRHNKSILHARGVSACLTYLDFFSIDAQRSALNITANCFQNLSPDDFQYVQDSLPILGSHLTIEDKKCIESICLAFYRLVECYQNDCVIISEIASTELLTNIQNVLMTKPPILSTGPFVNVIRMLSIMCLSCSQIAVELLKLNICETLKCLLLCGENNNNNVKEKNDEMNLISRSPQEICELTAFIAELMPSLPSTGIFSIDTFFSKSNLQSSEVAIWQWKDDRGLWQAFNVVDNKIIESAHQSGEDELELASLNRTYIVDFNSMQKICEDTGNSYAIQRKTNTFTSSELHARNNMQTIDPRSEFIYNEHKLSSNFIKFVFKVLYEVYNNSAGFSVRYKCLNAILRIIYYAPRELLILILEDQAISSSIATMLASQDLRIVVCAVQMCNIFMEKLPDIFSIFFQREGVIHQIRKLYSDETRFVMDINNKSLPLSSRDMLMMNSKTPLLSSINSGNNNNSGIVYTNSPMAILENAQMILNRTANESISAVIESSLSSANFSSHSSVISNQTHSNPSSKSSSSSSNNKISQQLSQNSDQLSSGRNEEISRRKRTRKSIPFSGSRNYEHSSTNENNVGNNTTTSDSDLNICSSLSTTYLNNLPFLVSETINGSNLNITANAAAVNNHSGKSSNSSTRLGSSSKDFLQRLNPTRWARWTQNSVNPNSNVIPTTSNVTAIAKDIASMQKSSNSNKDKIKSWIKEQGKIFDDKYFTKTNMNEKDTHLSSNILGDLNEAINILKQDSTKGLLSIKNILMDSDLSSFELIHSGLVSNLFSYLTMNVTDNVMMVEKQENDLRSFLHIFIGAPKSDMAENIDQLNFDTKPLAILVNKLNACVSQLEQFPVRVQDYAVHSRGSNAFKSINSHLLKISLNRHPSCTNLKKYKGPLIKLDPFTTVHAIERYLLAKGYGKIKDSDDDQSDDDLSDDDTFDINLSSSSQMQTRQRLQLLIHEHVLPYNISLYQVIKQFMSNEIENDGDDHQQSNSKFWGSTFPIYYRPLTEANTLNSSTNFSSVSSSSNINILYDYFFLLGADESIAKNALEACNWNVELAMDMFLDSNLAQTSSSSSTNNPATATNSAPPIITYVEEVRPPIPPVRQVLVEDYPRNMYTSTGFDGFRNFQEESRWQEQQLNEEPEQHSSDSSRRRTFDDLFRPPLDLIYRGSFDMAKYEGQRSNKWLLVNIQDPKEFSCQVLNRDVWSNSAVKDIINEHFIFWQTYHDTQQGQNFVSFYQVHQFPYISIIDPRTGEKIIFWHELDTVTFCEKVTQFLNEHPSPAGKSETANNPSISYENFQKQNPYDESEREQIEAAIKASLQDMEDHSTGNPDDHSSNIEHHESSMEEHEPKDNWKNYIGSDESNKMEIVIRYPNGNKEKVMFPSDSKLKALFLYVTEHGYNMNEYDLITNFPKKNLSSCDGQETLENVGIHSRDTLYVQTKN</sequence>
<dbReference type="FunFam" id="3.40.30.10:FF:000079">
    <property type="entry name" value="UBX domain-containing protein 7"/>
    <property type="match status" value="1"/>
</dbReference>
<dbReference type="CDD" id="cd02958">
    <property type="entry name" value="UAS"/>
    <property type="match status" value="1"/>
</dbReference>
<dbReference type="Gene3D" id="3.30.720.50">
    <property type="match status" value="1"/>
</dbReference>
<evidence type="ECO:0000256" key="6">
    <source>
        <dbReference type="SAM" id="MobiDB-lite"/>
    </source>
</evidence>
<dbReference type="Gene3D" id="3.10.20.90">
    <property type="entry name" value="Phosphatidylinositol 3-kinase Catalytic Subunit, Chain A, domain 1"/>
    <property type="match status" value="1"/>
</dbReference>
<dbReference type="Gene3D" id="1.10.8.10">
    <property type="entry name" value="DNA helicase RuvA subunit, C-terminal domain"/>
    <property type="match status" value="1"/>
</dbReference>
<dbReference type="PANTHER" id="PTHR45670">
    <property type="entry name" value="E3 UBIQUITIN-PROTEIN LIGASE TRIP12"/>
    <property type="match status" value="1"/>
</dbReference>
<dbReference type="InterPro" id="IPR009060">
    <property type="entry name" value="UBA-like_sf"/>
</dbReference>
<feature type="compositionally biased region" description="Basic and acidic residues" evidence="6">
    <location>
        <begin position="1670"/>
        <end position="1681"/>
    </location>
</feature>
<protein>
    <recommendedName>
        <fullName evidence="5">E3 ubiquitin-protein ligase</fullName>
        <ecNumber evidence="5">2.3.2.26</ecNumber>
    </recommendedName>
</protein>
<feature type="region of interest" description="Disordered" evidence="6">
    <location>
        <begin position="1660"/>
        <end position="1681"/>
    </location>
</feature>
<comment type="catalytic activity">
    <reaction evidence="1 5">
        <text>S-ubiquitinyl-[E2 ubiquitin-conjugating enzyme]-L-cysteine + [acceptor protein]-L-lysine = [E2 ubiquitin-conjugating enzyme]-L-cysteine + N(6)-ubiquitinyl-[acceptor protein]-L-lysine.</text>
        <dbReference type="EC" id="2.3.2.26"/>
    </reaction>
</comment>
<dbReference type="UniPathway" id="UPA00143"/>
<dbReference type="GO" id="GO:0008270">
    <property type="term" value="F:zinc ion binding"/>
    <property type="evidence" value="ECO:0007669"/>
    <property type="project" value="InterPro"/>
</dbReference>
<dbReference type="SUPFAM" id="SSF117839">
    <property type="entry name" value="WWE domain"/>
    <property type="match status" value="1"/>
</dbReference>
<dbReference type="Gene3D" id="3.40.30.10">
    <property type="entry name" value="Glutaredoxin"/>
    <property type="match status" value="1"/>
</dbReference>
<dbReference type="InterPro" id="IPR036249">
    <property type="entry name" value="Thioredoxin-like_sf"/>
</dbReference>
<organism evidence="9 10">
    <name type="scientific">Dermatophagoides pteronyssinus</name>
    <name type="common">European house dust mite</name>
    <dbReference type="NCBI Taxonomy" id="6956"/>
    <lineage>
        <taxon>Eukaryota</taxon>
        <taxon>Metazoa</taxon>
        <taxon>Ecdysozoa</taxon>
        <taxon>Arthropoda</taxon>
        <taxon>Chelicerata</taxon>
        <taxon>Arachnida</taxon>
        <taxon>Acari</taxon>
        <taxon>Acariformes</taxon>
        <taxon>Sarcoptiformes</taxon>
        <taxon>Astigmata</taxon>
        <taxon>Psoroptidia</taxon>
        <taxon>Analgoidea</taxon>
        <taxon>Pyroglyphidae</taxon>
        <taxon>Dermatophagoidinae</taxon>
        <taxon>Dermatophagoides</taxon>
    </lineage>
</organism>
<dbReference type="SUPFAM" id="SSF52833">
    <property type="entry name" value="Thioredoxin-like"/>
    <property type="match status" value="1"/>
</dbReference>
<dbReference type="PANTHER" id="PTHR45670:SF13">
    <property type="entry name" value="E3 UBIQUITIN-PROTEIN LIGASE TRIP12"/>
    <property type="match status" value="1"/>
</dbReference>
<dbReference type="InterPro" id="IPR045322">
    <property type="entry name" value="HECTD1/TRIP12-like"/>
</dbReference>
<dbReference type="SUPFAM" id="SSF48371">
    <property type="entry name" value="ARM repeat"/>
    <property type="match status" value="1"/>
</dbReference>
<comment type="pathway">
    <text evidence="2 5">Protein modification; protein ubiquitination.</text>
</comment>
<dbReference type="Pfam" id="PF02825">
    <property type="entry name" value="WWE"/>
    <property type="match status" value="1"/>
</dbReference>
<dbReference type="InterPro" id="IPR016024">
    <property type="entry name" value="ARM-type_fold"/>
</dbReference>
<dbReference type="CDD" id="cd01773">
    <property type="entry name" value="UBX_UBXN7"/>
    <property type="match status" value="1"/>
</dbReference>
<dbReference type="InterPro" id="IPR018123">
    <property type="entry name" value="WWE-dom_subgr"/>
</dbReference>
<feature type="region of interest" description="Disordered" evidence="6">
    <location>
        <begin position="1850"/>
        <end position="1886"/>
    </location>
</feature>
<dbReference type="Pfam" id="PF00789">
    <property type="entry name" value="UBX"/>
    <property type="match status" value="1"/>
</dbReference>
<dbReference type="PROSITE" id="PS50033">
    <property type="entry name" value="UBX"/>
    <property type="match status" value="1"/>
</dbReference>
<comment type="similarity">
    <text evidence="5">Belongs to the UPL family. K-HECT subfamily.</text>
</comment>
<dbReference type="GO" id="GO:0043161">
    <property type="term" value="P:proteasome-mediated ubiquitin-dependent protein catabolic process"/>
    <property type="evidence" value="ECO:0007669"/>
    <property type="project" value="TreeGrafter"/>
</dbReference>
<proteinExistence type="inferred from homology"/>
<evidence type="ECO:0000256" key="5">
    <source>
        <dbReference type="RuleBase" id="RU369009"/>
    </source>
</evidence>
<keyword evidence="5" id="KW-0833">Ubl conjugation pathway</keyword>
<feature type="region of interest" description="Disordered" evidence="6">
    <location>
        <begin position="202"/>
        <end position="368"/>
    </location>
</feature>
<keyword evidence="3" id="KW-0597">Phosphoprotein</keyword>
<dbReference type="InterPro" id="IPR029071">
    <property type="entry name" value="Ubiquitin-like_domsf"/>
</dbReference>
<dbReference type="InterPro" id="IPR054109">
    <property type="entry name" value="UBA_8"/>
</dbReference>
<evidence type="ECO:0000259" key="7">
    <source>
        <dbReference type="PROSITE" id="PS50033"/>
    </source>
</evidence>
<evidence type="ECO:0000313" key="9">
    <source>
        <dbReference type="Proteomes" id="UP000515146"/>
    </source>
</evidence>
<keyword evidence="9" id="KW-1185">Reference proteome</keyword>
<keyword evidence="4 5" id="KW-0808">Transferase</keyword>
<dbReference type="InterPro" id="IPR057948">
    <property type="entry name" value="TPR_TRIP12_N"/>
</dbReference>
<dbReference type="GO" id="GO:0000209">
    <property type="term" value="P:protein polyubiquitination"/>
    <property type="evidence" value="ECO:0007669"/>
    <property type="project" value="TreeGrafter"/>
</dbReference>